<dbReference type="GO" id="GO:0004596">
    <property type="term" value="F:protein-N-terminal amino-acid acetyltransferase activity"/>
    <property type="evidence" value="ECO:0007669"/>
    <property type="project" value="InterPro"/>
</dbReference>
<evidence type="ECO:0000256" key="4">
    <source>
        <dbReference type="SAM" id="MobiDB-lite"/>
    </source>
</evidence>
<name>A0A7J6LPQ1_PERCH</name>
<accession>A0A7J6LPQ1</accession>
<dbReference type="OrthoDB" id="41532at2759"/>
<keyword evidence="7" id="KW-1185">Reference proteome</keyword>
<feature type="region of interest" description="Disordered" evidence="4">
    <location>
        <begin position="1"/>
        <end position="21"/>
    </location>
</feature>
<dbReference type="InterPro" id="IPR044542">
    <property type="entry name" value="NAA30-like"/>
</dbReference>
<proteinExistence type="inferred from homology"/>
<protein>
    <recommendedName>
        <fullName evidence="5">N-acetyltransferase domain-containing protein</fullName>
    </recommendedName>
</protein>
<keyword evidence="1" id="KW-0808">Transferase</keyword>
<comment type="similarity">
    <text evidence="3">Belongs to the acetyltransferase family. MAK3 subfamily.</text>
</comment>
<feature type="compositionally biased region" description="Basic and acidic residues" evidence="4">
    <location>
        <begin position="1"/>
        <end position="14"/>
    </location>
</feature>
<dbReference type="InterPro" id="IPR000182">
    <property type="entry name" value="GNAT_dom"/>
</dbReference>
<evidence type="ECO:0000313" key="7">
    <source>
        <dbReference type="Proteomes" id="UP000591131"/>
    </source>
</evidence>
<evidence type="ECO:0000259" key="5">
    <source>
        <dbReference type="PROSITE" id="PS51186"/>
    </source>
</evidence>
<dbReference type="Pfam" id="PF00583">
    <property type="entry name" value="Acetyltransf_1"/>
    <property type="match status" value="1"/>
</dbReference>
<dbReference type="PROSITE" id="PS51186">
    <property type="entry name" value="GNAT"/>
    <property type="match status" value="1"/>
</dbReference>
<dbReference type="Proteomes" id="UP000591131">
    <property type="component" value="Unassembled WGS sequence"/>
</dbReference>
<sequence>MELPHKLEPKEENAVRANMSDPKKKGRFGYIEQVEVDGAFQRRGIGSRLVSDTLAKAPTSTPDVLAVALEVDKMNKGAQALYEKLGFINVLEEENTYLFAYYYKKRRASQIESLNRN</sequence>
<dbReference type="PANTHER" id="PTHR45896">
    <property type="entry name" value="N-ALPHA-ACETYLTRANSFERASE 30"/>
    <property type="match status" value="1"/>
</dbReference>
<feature type="domain" description="N-acetyltransferase" evidence="5">
    <location>
        <begin position="1"/>
        <end position="108"/>
    </location>
</feature>
<dbReference type="CDD" id="cd04301">
    <property type="entry name" value="NAT_SF"/>
    <property type="match status" value="1"/>
</dbReference>
<gene>
    <name evidence="6" type="ORF">FOL47_006911</name>
</gene>
<dbReference type="SUPFAM" id="SSF55729">
    <property type="entry name" value="Acyl-CoA N-acyltransferases (Nat)"/>
    <property type="match status" value="1"/>
</dbReference>
<comment type="caution">
    <text evidence="6">The sequence shown here is derived from an EMBL/GenBank/DDBJ whole genome shotgun (WGS) entry which is preliminary data.</text>
</comment>
<dbReference type="EMBL" id="JAAPAO010000397">
    <property type="protein sequence ID" value="KAF4660901.1"/>
    <property type="molecule type" value="Genomic_DNA"/>
</dbReference>
<dbReference type="Gene3D" id="3.40.630.30">
    <property type="match status" value="1"/>
</dbReference>
<dbReference type="PANTHER" id="PTHR45896:SF1">
    <property type="entry name" value="N-ALPHA-ACETYLTRANSFERASE 30"/>
    <property type="match status" value="1"/>
</dbReference>
<keyword evidence="2" id="KW-0012">Acyltransferase</keyword>
<dbReference type="AlphaFoldDB" id="A0A7J6LPQ1"/>
<dbReference type="InterPro" id="IPR016181">
    <property type="entry name" value="Acyl_CoA_acyltransferase"/>
</dbReference>
<evidence type="ECO:0000256" key="1">
    <source>
        <dbReference type="ARBA" id="ARBA00022679"/>
    </source>
</evidence>
<organism evidence="6 7">
    <name type="scientific">Perkinsus chesapeaki</name>
    <name type="common">Clam parasite</name>
    <name type="synonym">Perkinsus andrewsi</name>
    <dbReference type="NCBI Taxonomy" id="330153"/>
    <lineage>
        <taxon>Eukaryota</taxon>
        <taxon>Sar</taxon>
        <taxon>Alveolata</taxon>
        <taxon>Perkinsozoa</taxon>
        <taxon>Perkinsea</taxon>
        <taxon>Perkinsida</taxon>
        <taxon>Perkinsidae</taxon>
        <taxon>Perkinsus</taxon>
    </lineage>
</organism>
<dbReference type="GO" id="GO:0031417">
    <property type="term" value="C:NatC complex"/>
    <property type="evidence" value="ECO:0007669"/>
    <property type="project" value="TreeGrafter"/>
</dbReference>
<evidence type="ECO:0000313" key="6">
    <source>
        <dbReference type="EMBL" id="KAF4660901.1"/>
    </source>
</evidence>
<reference evidence="6 7" key="1">
    <citation type="submission" date="2020-04" db="EMBL/GenBank/DDBJ databases">
        <title>Perkinsus chesapeaki whole genome sequence.</title>
        <authorList>
            <person name="Bogema D.R."/>
        </authorList>
    </citation>
    <scope>NUCLEOTIDE SEQUENCE [LARGE SCALE GENOMIC DNA]</scope>
    <source>
        <strain evidence="6">ATCC PRA-425</strain>
    </source>
</reference>
<evidence type="ECO:0000256" key="2">
    <source>
        <dbReference type="ARBA" id="ARBA00023315"/>
    </source>
</evidence>
<evidence type="ECO:0000256" key="3">
    <source>
        <dbReference type="ARBA" id="ARBA00024025"/>
    </source>
</evidence>